<gene>
    <name evidence="7" type="ORF">SAMN05444339_10267</name>
</gene>
<evidence type="ECO:0000313" key="8">
    <source>
        <dbReference type="Proteomes" id="UP000183987"/>
    </source>
</evidence>
<feature type="region of interest" description="Disordered" evidence="5">
    <location>
        <begin position="384"/>
        <end position="430"/>
    </location>
</feature>
<feature type="region of interest" description="Disordered" evidence="5">
    <location>
        <begin position="294"/>
        <end position="323"/>
    </location>
</feature>
<dbReference type="Gene3D" id="3.90.226.10">
    <property type="entry name" value="2-enoyl-CoA Hydratase, Chain A, domain 1"/>
    <property type="match status" value="1"/>
</dbReference>
<keyword evidence="4" id="KW-0720">Serine protease</keyword>
<dbReference type="InterPro" id="IPR029045">
    <property type="entry name" value="ClpP/crotonase-like_dom_sf"/>
</dbReference>
<dbReference type="EMBL" id="FQUE01000002">
    <property type="protein sequence ID" value="SHE78926.1"/>
    <property type="molecule type" value="Genomic_DNA"/>
</dbReference>
<dbReference type="Pfam" id="PF01343">
    <property type="entry name" value="Peptidase_S49"/>
    <property type="match status" value="1"/>
</dbReference>
<name>A0A1M4WCH6_LOKAT</name>
<dbReference type="CDD" id="cd07022">
    <property type="entry name" value="S49_Sppa_36K_type"/>
    <property type="match status" value="1"/>
</dbReference>
<evidence type="ECO:0000256" key="1">
    <source>
        <dbReference type="ARBA" id="ARBA00008683"/>
    </source>
</evidence>
<feature type="compositionally biased region" description="Polar residues" evidence="5">
    <location>
        <begin position="302"/>
        <end position="312"/>
    </location>
</feature>
<dbReference type="OrthoDB" id="266140at2"/>
<dbReference type="Gene3D" id="6.20.330.10">
    <property type="match status" value="1"/>
</dbReference>
<comment type="similarity">
    <text evidence="1">Belongs to the peptidase S49 family.</text>
</comment>
<dbReference type="InterPro" id="IPR002142">
    <property type="entry name" value="Peptidase_S49"/>
</dbReference>
<dbReference type="PANTHER" id="PTHR33209">
    <property type="entry name" value="PROTEASE 4"/>
    <property type="match status" value="1"/>
</dbReference>
<feature type="domain" description="Peptidase S49" evidence="6">
    <location>
        <begin position="145"/>
        <end position="291"/>
    </location>
</feature>
<evidence type="ECO:0000256" key="3">
    <source>
        <dbReference type="ARBA" id="ARBA00022801"/>
    </source>
</evidence>
<organism evidence="7 8">
    <name type="scientific">Loktanella atrilutea</name>
    <dbReference type="NCBI Taxonomy" id="366533"/>
    <lineage>
        <taxon>Bacteria</taxon>
        <taxon>Pseudomonadati</taxon>
        <taxon>Pseudomonadota</taxon>
        <taxon>Alphaproteobacteria</taxon>
        <taxon>Rhodobacterales</taxon>
        <taxon>Roseobacteraceae</taxon>
        <taxon>Loktanella</taxon>
    </lineage>
</organism>
<dbReference type="RefSeq" id="WP_072856228.1">
    <property type="nucleotide sequence ID" value="NZ_FQUE01000002.1"/>
</dbReference>
<keyword evidence="2" id="KW-0645">Protease</keyword>
<reference evidence="8" key="1">
    <citation type="submission" date="2016-11" db="EMBL/GenBank/DDBJ databases">
        <authorList>
            <person name="Varghese N."/>
            <person name="Submissions S."/>
        </authorList>
    </citation>
    <scope>NUCLEOTIDE SEQUENCE [LARGE SCALE GENOMIC DNA]</scope>
    <source>
        <strain evidence="8">DSM 29326</strain>
    </source>
</reference>
<dbReference type="InterPro" id="IPR033855">
    <property type="entry name" value="Protein_C"/>
</dbReference>
<dbReference type="GO" id="GO:0006508">
    <property type="term" value="P:proteolysis"/>
    <property type="evidence" value="ECO:0007669"/>
    <property type="project" value="UniProtKB-KW"/>
</dbReference>
<dbReference type="Proteomes" id="UP000183987">
    <property type="component" value="Unassembled WGS sequence"/>
</dbReference>
<evidence type="ECO:0000259" key="6">
    <source>
        <dbReference type="Pfam" id="PF01343"/>
    </source>
</evidence>
<dbReference type="PANTHER" id="PTHR33209:SF1">
    <property type="entry name" value="PEPTIDASE S49 DOMAIN-CONTAINING PROTEIN"/>
    <property type="match status" value="1"/>
</dbReference>
<evidence type="ECO:0000256" key="5">
    <source>
        <dbReference type="SAM" id="MobiDB-lite"/>
    </source>
</evidence>
<dbReference type="AlphaFoldDB" id="A0A1M4WCH6"/>
<evidence type="ECO:0000313" key="7">
    <source>
        <dbReference type="EMBL" id="SHE78926.1"/>
    </source>
</evidence>
<proteinExistence type="inferred from homology"/>
<feature type="compositionally biased region" description="Basic and acidic residues" evidence="5">
    <location>
        <begin position="409"/>
        <end position="422"/>
    </location>
</feature>
<keyword evidence="3" id="KW-0378">Hydrolase</keyword>
<dbReference type="GO" id="GO:0008236">
    <property type="term" value="F:serine-type peptidase activity"/>
    <property type="evidence" value="ECO:0007669"/>
    <property type="project" value="UniProtKB-KW"/>
</dbReference>
<feature type="compositionally biased region" description="Low complexity" evidence="5">
    <location>
        <begin position="314"/>
        <end position="323"/>
    </location>
</feature>
<sequence length="430" mass="43645">MTGIALHQIAERAINRPLMLHPDKARIILSALDGRLPGIATTSATPVREQPEATAFYGTRKRGDGRYALSPAANGVAVISIVGSLVNRGSWIGAASGLVSYEGIGAQLDDAASDREVKAIILDIDSPGGEALGMAGLAAKVRAINAQKPVVAVVNDMAASAAYGIASGAGRIVVSQTSLTGSIGVVLMHADRSDQLAAEGVAVTLIHAGAHKVDGHPFGPLSDAVRSDLQSEVLKHYGIFLDTVAAGRGGRLSREAAQATEARVYLGEEAIGFGLADEVGTFEQVAADLAASTAPAGGTTTKVRTTMSQDKNSPAAETTPAAPDAAALNAARAEGATAERARIKSILTSDAAKGREGQAQAIALETDMTAEQAAPVLNAAAPGAKPQTIVPIDERVGAEAGAGGGHTATPDKPKSSLVDRAKARFPSNVN</sequence>
<dbReference type="SUPFAM" id="SSF52096">
    <property type="entry name" value="ClpP/crotonase"/>
    <property type="match status" value="1"/>
</dbReference>
<keyword evidence="8" id="KW-1185">Reference proteome</keyword>
<evidence type="ECO:0000256" key="2">
    <source>
        <dbReference type="ARBA" id="ARBA00022670"/>
    </source>
</evidence>
<evidence type="ECO:0000256" key="4">
    <source>
        <dbReference type="ARBA" id="ARBA00022825"/>
    </source>
</evidence>
<accession>A0A1M4WCH6</accession>
<dbReference type="STRING" id="366533.SAMN05444339_10267"/>
<protein>
    <submittedName>
        <fullName evidence="7">Signal peptide peptidase SppA</fullName>
    </submittedName>
</protein>